<evidence type="ECO:0000313" key="1">
    <source>
        <dbReference type="EMBL" id="MEN2475119.1"/>
    </source>
</evidence>
<accession>A0ABU9WSR8</accession>
<dbReference type="Proteomes" id="UP001466933">
    <property type="component" value="Unassembled WGS sequence"/>
</dbReference>
<name>A0ABU9WSR8_9BURK</name>
<gene>
    <name evidence="1" type="ORF">VOI36_34990</name>
</gene>
<organism evidence="1 2">
    <name type="scientific">Burkholderia theae</name>
    <dbReference type="NCBI Taxonomy" id="3143496"/>
    <lineage>
        <taxon>Bacteria</taxon>
        <taxon>Pseudomonadati</taxon>
        <taxon>Pseudomonadota</taxon>
        <taxon>Betaproteobacteria</taxon>
        <taxon>Burkholderiales</taxon>
        <taxon>Burkholderiaceae</taxon>
        <taxon>Burkholderia</taxon>
    </lineage>
</organism>
<sequence>MLYAPMAAMPERNFLLFAVTVVKVTCNWYENVWDRYWERLSLAEQDAFIDGRRSSTNAHLSGEEWNEWLDAIRTRDARHRERLRDEYLKADSGEPTRERTIRHFVGGMEKRDDTVCVAFVLLSPERFSIGTS</sequence>
<protein>
    <submittedName>
        <fullName evidence="1">Uncharacterized protein</fullName>
    </submittedName>
</protein>
<comment type="caution">
    <text evidence="1">The sequence shown here is derived from an EMBL/GenBank/DDBJ whole genome shotgun (WGS) entry which is preliminary data.</text>
</comment>
<dbReference type="EMBL" id="JBCPYA010000022">
    <property type="protein sequence ID" value="MEN2475119.1"/>
    <property type="molecule type" value="Genomic_DNA"/>
</dbReference>
<dbReference type="RefSeq" id="WP_343495090.1">
    <property type="nucleotide sequence ID" value="NZ_JBCPYA010000022.1"/>
</dbReference>
<reference evidence="1 2" key="1">
    <citation type="submission" date="2024-05" db="EMBL/GenBank/DDBJ databases">
        <title>Burkholderia sp. Nov. a novel bacteria isolated from rhizosphere soil of Camellia sinensis.</title>
        <authorList>
            <person name="Dong Y."/>
        </authorList>
    </citation>
    <scope>NUCLEOTIDE SEQUENCE [LARGE SCALE GENOMIC DNA]</scope>
    <source>
        <strain evidence="1 2">GS2Y</strain>
    </source>
</reference>
<proteinExistence type="predicted"/>
<evidence type="ECO:0000313" key="2">
    <source>
        <dbReference type="Proteomes" id="UP001466933"/>
    </source>
</evidence>
<keyword evidence="2" id="KW-1185">Reference proteome</keyword>